<dbReference type="STRING" id="1120920.SAMN03080599_01837"/>
<dbReference type="AlphaFoldDB" id="A0A1G5S0F9"/>
<dbReference type="RefSeq" id="WP_242870858.1">
    <property type="nucleotide sequence ID" value="NZ_FMWL01000008.1"/>
</dbReference>
<accession>A0A1G5S0F9</accession>
<evidence type="ECO:0000259" key="1">
    <source>
        <dbReference type="Pfam" id="PF01837"/>
    </source>
</evidence>
<keyword evidence="3" id="KW-1185">Reference proteome</keyword>
<gene>
    <name evidence="2" type="ORF">SAMN03080599_01837</name>
</gene>
<dbReference type="EMBL" id="FMWL01000008">
    <property type="protein sequence ID" value="SCZ79598.1"/>
    <property type="molecule type" value="Genomic_DNA"/>
</dbReference>
<proteinExistence type="predicted"/>
<evidence type="ECO:0000313" key="2">
    <source>
        <dbReference type="EMBL" id="SCZ79598.1"/>
    </source>
</evidence>
<feature type="domain" description="Homocysteine biosynthesis enzyme sulfur-incorporation" evidence="1">
    <location>
        <begin position="22"/>
        <end position="369"/>
    </location>
</feature>
<dbReference type="Pfam" id="PF01837">
    <property type="entry name" value="HcyBio"/>
    <property type="match status" value="1"/>
</dbReference>
<protein>
    <submittedName>
        <fullName evidence="2">Uncharacterized conserved protein, DUF39 family</fullName>
    </submittedName>
</protein>
<dbReference type="Proteomes" id="UP000199208">
    <property type="component" value="Unassembled WGS sequence"/>
</dbReference>
<reference evidence="2 3" key="1">
    <citation type="submission" date="2016-10" db="EMBL/GenBank/DDBJ databases">
        <authorList>
            <person name="de Groot N.N."/>
        </authorList>
    </citation>
    <scope>NUCLEOTIDE SEQUENCE [LARGE SCALE GENOMIC DNA]</scope>
    <source>
        <strain evidence="2 3">DSM 2784</strain>
    </source>
</reference>
<name>A0A1G5S0F9_9FIRM</name>
<evidence type="ECO:0000313" key="3">
    <source>
        <dbReference type="Proteomes" id="UP000199208"/>
    </source>
</evidence>
<sequence>MNDTREKRTFEEINEKIRNGSVVVCTAEEILEMIDRDGEDAVFESVDVVTTATFGPMCSSGAFLNFGHTDPPTRLEKLTLNKVEAYGGLAAVDTYIGATAESEEQGYEYGGAHVICDLIDGKEIVLEATSKGTDCYPGKKMKATVRLEDLNEAYLFNPRNAYQNYAAATNGSKEAVYTYMGTLLPNYGNVTYATSGELSPLLNDPELRTIGIGTRLLVGGAVGYVSWNGTQCNTAPVRNENGTPIGTGATLAIIGDLKEMDTKFISPAVFKAYGTSLNVGIGIPIPLLDREMLRFCAVRNADIETNLIDYSVKSLSRPVVRKVNYAELQSGQIEINGKRVKTSPTTSLRKSREIAQILKEKIQEGSFELQAPVKLFPQNQGVKKMANAEVLE</sequence>
<dbReference type="InterPro" id="IPR002708">
    <property type="entry name" value="HcyBio"/>
</dbReference>
<organism evidence="2 3">
    <name type="scientific">Acidaminobacter hydrogenoformans DSM 2784</name>
    <dbReference type="NCBI Taxonomy" id="1120920"/>
    <lineage>
        <taxon>Bacteria</taxon>
        <taxon>Bacillati</taxon>
        <taxon>Bacillota</taxon>
        <taxon>Clostridia</taxon>
        <taxon>Peptostreptococcales</taxon>
        <taxon>Acidaminobacteraceae</taxon>
        <taxon>Acidaminobacter</taxon>
    </lineage>
</organism>